<accession>A0A147EW62</accession>
<comment type="caution">
    <text evidence="2">The sequence shown here is derived from an EMBL/GenBank/DDBJ whole genome shotgun (WGS) entry which is preliminary data.</text>
</comment>
<dbReference type="EMBL" id="LDRT01000068">
    <property type="protein sequence ID" value="KTR93957.1"/>
    <property type="molecule type" value="Genomic_DNA"/>
</dbReference>
<dbReference type="Proteomes" id="UP000075025">
    <property type="component" value="Unassembled WGS sequence"/>
</dbReference>
<dbReference type="PATRIC" id="fig|2033.6.peg.3296"/>
<evidence type="ECO:0000313" key="3">
    <source>
        <dbReference type="Proteomes" id="UP000075025"/>
    </source>
</evidence>
<keyword evidence="1" id="KW-1133">Transmembrane helix</keyword>
<protein>
    <recommendedName>
        <fullName evidence="4">DUF5129 domain-containing protein</fullName>
    </recommendedName>
</protein>
<keyword evidence="1" id="KW-0472">Membrane</keyword>
<reference evidence="2 3" key="1">
    <citation type="journal article" date="2016" name="Front. Microbiol.">
        <title>Genomic Resource of Rice Seed Associated Bacteria.</title>
        <authorList>
            <person name="Midha S."/>
            <person name="Bansal K."/>
            <person name="Sharma S."/>
            <person name="Kumar N."/>
            <person name="Patil P.P."/>
            <person name="Chaudhry V."/>
            <person name="Patil P.B."/>
        </authorList>
    </citation>
    <scope>NUCLEOTIDE SEQUENCE [LARGE SCALE GENOMIC DNA]</scope>
    <source>
        <strain evidence="2 3">NS220</strain>
    </source>
</reference>
<feature type="non-terminal residue" evidence="2">
    <location>
        <position position="1"/>
    </location>
</feature>
<evidence type="ECO:0000256" key="1">
    <source>
        <dbReference type="SAM" id="Phobius"/>
    </source>
</evidence>
<proteinExistence type="predicted"/>
<name>A0A147EW62_MICTE</name>
<gene>
    <name evidence="2" type="ORF">NS220_10785</name>
</gene>
<evidence type="ECO:0008006" key="4">
    <source>
        <dbReference type="Google" id="ProtNLM"/>
    </source>
</evidence>
<dbReference type="AlphaFoldDB" id="A0A147EW62"/>
<organism evidence="2 3">
    <name type="scientific">Microbacterium testaceum</name>
    <name type="common">Aureobacterium testaceum</name>
    <name type="synonym">Brevibacterium testaceum</name>
    <dbReference type="NCBI Taxonomy" id="2033"/>
    <lineage>
        <taxon>Bacteria</taxon>
        <taxon>Bacillati</taxon>
        <taxon>Actinomycetota</taxon>
        <taxon>Actinomycetes</taxon>
        <taxon>Micrococcales</taxon>
        <taxon>Microbacteriaceae</taxon>
        <taxon>Microbacterium</taxon>
    </lineage>
</organism>
<evidence type="ECO:0000313" key="2">
    <source>
        <dbReference type="EMBL" id="KTR93957.1"/>
    </source>
</evidence>
<keyword evidence="1" id="KW-0812">Transmembrane</keyword>
<sequence length="572" mass="61838">HAGGGTILGQIALTSTLAVDDVLARPDLLSPRETETLSRQRSDLLALVREADTTFGADNGPDVVVRHVDLMKRWREAERRLAVTLARIQNRLEKKIPRGTTSHLAAGELDRRLQERARIATGGAADAVGELRSSLDLTPRKGLPPAHHAERILLIADALDAGTRGATPPRRAGSGIPVDRLAPDFVPLAVAGIPLVAALIAGFVATSAMERSDATYGRELTGDVPLAGLEIVGDPALLPNLTDAKDAAREGPNIETLSLDFVRDAMERTAQRTENAALLPERIELVVPLLPIDDYVTVHPNPEVEDGVTLDYFELLNAYSRIKTEVETAVPGTLDPATGDVRAGHAILPLWIRDDGAYGVGLPLTGTLSTGTESRLGAYDFVATEPRFTNKPGQRGSAPAGWVVASEMIELGRQLEYNDLRVSSTDPSALFWVVALATWTGVQTLAMIVWSLAQVLRRGAGSRRTRAQLRELRAQLNALAMGLDLSRLDAVAVLGTADGHRGQAAEADQQLYETILFTAWREIQALETLPRREQRGPEWRRRVERMASVIGALAVREAGVAERALVLIRSYS</sequence>
<feature type="transmembrane region" description="Helical" evidence="1">
    <location>
        <begin position="429"/>
        <end position="456"/>
    </location>
</feature>
<dbReference type="RefSeq" id="WP_193755340.1">
    <property type="nucleotide sequence ID" value="NZ_LDRT01000068.1"/>
</dbReference>